<reference evidence="2 3" key="1">
    <citation type="submission" date="2018-12" db="EMBL/GenBank/DDBJ databases">
        <authorList>
            <person name="Yu L."/>
        </authorList>
    </citation>
    <scope>NUCLEOTIDE SEQUENCE [LARGE SCALE GENOMIC DNA]</scope>
    <source>
        <strain evidence="2 3">HAW-EB2</strain>
    </source>
</reference>
<organism evidence="2 3">
    <name type="scientific">Shewanella canadensis</name>
    <dbReference type="NCBI Taxonomy" id="271096"/>
    <lineage>
        <taxon>Bacteria</taxon>
        <taxon>Pseudomonadati</taxon>
        <taxon>Pseudomonadota</taxon>
        <taxon>Gammaproteobacteria</taxon>
        <taxon>Alteromonadales</taxon>
        <taxon>Shewanellaceae</taxon>
        <taxon>Shewanella</taxon>
    </lineage>
</organism>
<dbReference type="InterPro" id="IPR022562">
    <property type="entry name" value="DUF3466"/>
</dbReference>
<dbReference type="RefSeq" id="WP_126519792.1">
    <property type="nucleotide sequence ID" value="NZ_RXNU01000003.1"/>
</dbReference>
<feature type="signal peptide" evidence="1">
    <location>
        <begin position="1"/>
        <end position="25"/>
    </location>
</feature>
<evidence type="ECO:0000313" key="3">
    <source>
        <dbReference type="Proteomes" id="UP000267448"/>
    </source>
</evidence>
<name>A0A431WWD5_9GAMM</name>
<evidence type="ECO:0000313" key="2">
    <source>
        <dbReference type="EMBL" id="RTR39783.1"/>
    </source>
</evidence>
<keyword evidence="3" id="KW-1185">Reference proteome</keyword>
<sequence>MKFKLDKALSLVAVGVIGVLQGAHAAPVYEIKNIEDFDLNGTLESTRNGYGMAVNADNKSVGVSKGKKKLDTSEEDDNGVIDIEDGIADAEKITYSIDEPIKANNFTFTSDENGASGAWIPTFDSVNDTTPPKDTVPDVPESINSVDVNYYDINDAGVKIGSMTSPEQKVEYTGDTADQDYWYYREFEERGFAKTASGSEIELLPPLTEYVKDSDTVNVGGYSVATAINATNLITGYAGTELSKTAKEKLDSCISGDTYPVDVCIQDEQYPDNNGYSSIQYDVRAYVWQLGADDAVTETKELPLGLTSTSDTVFRAQGLGVNAEGVVVGRSHVYRNDDKDKLAYDSAYWTKNGDGNYEYHWISMIDDRFSSIAYDINDSGILVGSYQQYLEGYVRDKFFYFDTNNPDSEIVTPNDFYNTTSDLSSKAKDINNKGQVVGFIETTHDKEKPRPKEGFLFDKSTSEFSNLNKLLTCESKGFVKNSDGDWVRNKIEVKDGTGVTLTYSSDIKVVEANSINEDGTIVGTAFIRKPLYKYDVDGNLVIGENGEAVFEVNGYGDPLTSYLPRMVVLQPNGAEADESFVNANNCVDDNGDPEDYKRKGAASFAWLFALPLLWFRRRFK</sequence>
<accession>A0A431WWD5</accession>
<dbReference type="AlphaFoldDB" id="A0A431WWD5"/>
<proteinExistence type="predicted"/>
<dbReference type="OrthoDB" id="6271264at2"/>
<keyword evidence="1" id="KW-0732">Signal</keyword>
<gene>
    <name evidence="2" type="ORF">EKG38_08300</name>
</gene>
<comment type="caution">
    <text evidence="2">The sequence shown here is derived from an EMBL/GenBank/DDBJ whole genome shotgun (WGS) entry which is preliminary data.</text>
</comment>
<feature type="chain" id="PRO_5019368276" evidence="1">
    <location>
        <begin position="26"/>
        <end position="620"/>
    </location>
</feature>
<evidence type="ECO:0000256" key="1">
    <source>
        <dbReference type="SAM" id="SignalP"/>
    </source>
</evidence>
<dbReference type="EMBL" id="RXNU01000003">
    <property type="protein sequence ID" value="RTR39783.1"/>
    <property type="molecule type" value="Genomic_DNA"/>
</dbReference>
<dbReference type="Proteomes" id="UP000267448">
    <property type="component" value="Unassembled WGS sequence"/>
</dbReference>
<dbReference type="Pfam" id="PF11949">
    <property type="entry name" value="DUF3466"/>
    <property type="match status" value="1"/>
</dbReference>
<protein>
    <submittedName>
        <fullName evidence="2">DUF3466 family protein</fullName>
    </submittedName>
</protein>